<feature type="transmembrane region" description="Helical" evidence="12">
    <location>
        <begin position="101"/>
        <end position="121"/>
    </location>
</feature>
<feature type="transmembrane region" description="Helical" evidence="12">
    <location>
        <begin position="159"/>
        <end position="186"/>
    </location>
</feature>
<evidence type="ECO:0000313" key="15">
    <source>
        <dbReference type="Proteomes" id="UP000095282"/>
    </source>
</evidence>
<feature type="compositionally biased region" description="Basic and acidic residues" evidence="11">
    <location>
        <begin position="416"/>
        <end position="434"/>
    </location>
</feature>
<dbReference type="PROSITE" id="PS51292">
    <property type="entry name" value="ZF_RING_CH"/>
    <property type="match status" value="1"/>
</dbReference>
<dbReference type="InterPro" id="IPR011016">
    <property type="entry name" value="Znf_RING-CH"/>
</dbReference>
<evidence type="ECO:0000256" key="9">
    <source>
        <dbReference type="ARBA" id="ARBA00023136"/>
    </source>
</evidence>
<feature type="region of interest" description="Disordered" evidence="11">
    <location>
        <begin position="406"/>
        <end position="434"/>
    </location>
</feature>
<reference evidence="16" key="1">
    <citation type="submission" date="2016-11" db="UniProtKB">
        <authorList>
            <consortium name="WormBaseParasite"/>
        </authorList>
    </citation>
    <scope>IDENTIFICATION</scope>
</reference>
<evidence type="ECO:0000256" key="12">
    <source>
        <dbReference type="SAM" id="Phobius"/>
    </source>
</evidence>
<dbReference type="SUPFAM" id="SSF57850">
    <property type="entry name" value="RING/U-box"/>
    <property type="match status" value="1"/>
</dbReference>
<accession>A0A1I7TTJ0</accession>
<dbReference type="Pfam" id="PF12906">
    <property type="entry name" value="RINGv"/>
    <property type="match status" value="1"/>
</dbReference>
<dbReference type="GO" id="GO:0008270">
    <property type="term" value="F:zinc ion binding"/>
    <property type="evidence" value="ECO:0007669"/>
    <property type="project" value="UniProtKB-KW"/>
</dbReference>
<dbReference type="AlphaFoldDB" id="A0A1I7TTJ0"/>
<evidence type="ECO:0000256" key="1">
    <source>
        <dbReference type="ARBA" id="ARBA00004141"/>
    </source>
</evidence>
<proteinExistence type="predicted"/>
<dbReference type="WBParaSite" id="Csp11.Scaffold629.g11636.t1">
    <property type="protein sequence ID" value="Csp11.Scaffold629.g11636.t1"/>
    <property type="gene ID" value="Csp11.Scaffold629.g11636"/>
</dbReference>
<comment type="subcellular location">
    <subcellularLocation>
        <location evidence="1">Membrane</location>
        <topology evidence="1">Multi-pass membrane protein</topology>
    </subcellularLocation>
</comment>
<evidence type="ECO:0000259" key="13">
    <source>
        <dbReference type="PROSITE" id="PS50089"/>
    </source>
</evidence>
<dbReference type="Proteomes" id="UP000095282">
    <property type="component" value="Unplaced"/>
</dbReference>
<evidence type="ECO:0000256" key="5">
    <source>
        <dbReference type="ARBA" id="ARBA00022771"/>
    </source>
</evidence>
<dbReference type="STRING" id="1561998.A0A1I7TTJ0"/>
<sequence>MEDYNTSLGPAVCRICMCGETSIPYLGKQAGEPLISPCRCSGTMGLFHRSCLEHWLTLTRTTNCEICKFAFKIKKKSRSFTDYIRQKGYKKVRTEPDNRNPFVDVSFILVITPLAAIALYLCVRGATLAGQKYHYAFENRESDENGRNLEIRNETSMEFALFLFVAIVLFFAYMVFIVVTMGSHVLQYKRWQAKNMIMFVVDQLDAEQSLHYNPQWKKHNSDWKSLLSQAWRKVRGKPMRVLYPEIARNSFTQAPIEPIVGISPLLVANFNQTAVDSDNTHNHDGSRNAMPFGVRSPEQAQAILGYPSPPQMYTETTEGLALSPIGLDDLFANAMSPRRMGSSSTSQTKMRKSQSVYSVCSSFGTGVVSCSTPLGEQKVLKTSAPSASSFKTFCSTENVLMTCSDETEDAPTTESQRGRFYSEKIDMPRSDSKF</sequence>
<evidence type="ECO:0000256" key="6">
    <source>
        <dbReference type="ARBA" id="ARBA00022786"/>
    </source>
</evidence>
<keyword evidence="2" id="KW-0808">Transferase</keyword>
<protein>
    <submittedName>
        <fullName evidence="16">RING-CH-type domain-containing protein</fullName>
    </submittedName>
</protein>
<evidence type="ECO:0000256" key="3">
    <source>
        <dbReference type="ARBA" id="ARBA00022692"/>
    </source>
</evidence>
<organism evidence="15 16">
    <name type="scientific">Caenorhabditis tropicalis</name>
    <dbReference type="NCBI Taxonomy" id="1561998"/>
    <lineage>
        <taxon>Eukaryota</taxon>
        <taxon>Metazoa</taxon>
        <taxon>Ecdysozoa</taxon>
        <taxon>Nematoda</taxon>
        <taxon>Chromadorea</taxon>
        <taxon>Rhabditida</taxon>
        <taxon>Rhabditina</taxon>
        <taxon>Rhabditomorpha</taxon>
        <taxon>Rhabditoidea</taxon>
        <taxon>Rhabditidae</taxon>
        <taxon>Peloderinae</taxon>
        <taxon>Caenorhabditis</taxon>
    </lineage>
</organism>
<keyword evidence="6" id="KW-0833">Ubl conjugation pathway</keyword>
<dbReference type="InterPro" id="IPR013083">
    <property type="entry name" value="Znf_RING/FYVE/PHD"/>
</dbReference>
<evidence type="ECO:0000256" key="10">
    <source>
        <dbReference type="PROSITE-ProRule" id="PRU00175"/>
    </source>
</evidence>
<evidence type="ECO:0000256" key="2">
    <source>
        <dbReference type="ARBA" id="ARBA00022679"/>
    </source>
</evidence>
<dbReference type="GO" id="GO:0016567">
    <property type="term" value="P:protein ubiquitination"/>
    <property type="evidence" value="ECO:0007669"/>
    <property type="project" value="TreeGrafter"/>
</dbReference>
<keyword evidence="7" id="KW-0862">Zinc</keyword>
<keyword evidence="15" id="KW-1185">Reference proteome</keyword>
<evidence type="ECO:0000256" key="7">
    <source>
        <dbReference type="ARBA" id="ARBA00022833"/>
    </source>
</evidence>
<dbReference type="SMART" id="SM00744">
    <property type="entry name" value="RINGv"/>
    <property type="match status" value="1"/>
</dbReference>
<dbReference type="GO" id="GO:0016020">
    <property type="term" value="C:membrane"/>
    <property type="evidence" value="ECO:0007669"/>
    <property type="project" value="UniProtKB-SubCell"/>
</dbReference>
<keyword evidence="5 10" id="KW-0863">Zinc-finger</keyword>
<keyword evidence="3 12" id="KW-0812">Transmembrane</keyword>
<dbReference type="eggNOG" id="KOG1609">
    <property type="taxonomic scope" value="Eukaryota"/>
</dbReference>
<evidence type="ECO:0000256" key="11">
    <source>
        <dbReference type="SAM" id="MobiDB-lite"/>
    </source>
</evidence>
<dbReference type="PANTHER" id="PTHR46065:SF5">
    <property type="entry name" value="RING-CH-TYPE DOMAIN-CONTAINING PROTEIN"/>
    <property type="match status" value="1"/>
</dbReference>
<evidence type="ECO:0000259" key="14">
    <source>
        <dbReference type="PROSITE" id="PS51292"/>
    </source>
</evidence>
<dbReference type="PROSITE" id="PS50089">
    <property type="entry name" value="ZF_RING_2"/>
    <property type="match status" value="1"/>
</dbReference>
<keyword evidence="8 12" id="KW-1133">Transmembrane helix</keyword>
<dbReference type="Gene3D" id="3.30.40.10">
    <property type="entry name" value="Zinc/RING finger domain, C3HC4 (zinc finger)"/>
    <property type="match status" value="1"/>
</dbReference>
<dbReference type="PANTHER" id="PTHR46065">
    <property type="entry name" value="E3 UBIQUITIN-PROTEIN LIGASE MARCH 2/3 FAMILY MEMBER"/>
    <property type="match status" value="1"/>
</dbReference>
<dbReference type="GO" id="GO:0004842">
    <property type="term" value="F:ubiquitin-protein transferase activity"/>
    <property type="evidence" value="ECO:0007669"/>
    <property type="project" value="TreeGrafter"/>
</dbReference>
<evidence type="ECO:0000256" key="8">
    <source>
        <dbReference type="ARBA" id="ARBA00022989"/>
    </source>
</evidence>
<evidence type="ECO:0000256" key="4">
    <source>
        <dbReference type="ARBA" id="ARBA00022723"/>
    </source>
</evidence>
<dbReference type="InterPro" id="IPR001841">
    <property type="entry name" value="Znf_RING"/>
</dbReference>
<keyword evidence="4" id="KW-0479">Metal-binding</keyword>
<name>A0A1I7TTJ0_9PELO</name>
<feature type="domain" description="RING-CH-type" evidence="14">
    <location>
        <begin position="5"/>
        <end position="74"/>
    </location>
</feature>
<keyword evidence="9 12" id="KW-0472">Membrane</keyword>
<evidence type="ECO:0000313" key="16">
    <source>
        <dbReference type="WBParaSite" id="Csp11.Scaffold629.g11636.t1"/>
    </source>
</evidence>
<feature type="domain" description="RING-type" evidence="13">
    <location>
        <begin position="13"/>
        <end position="68"/>
    </location>
</feature>